<evidence type="ECO:0000256" key="3">
    <source>
        <dbReference type="ARBA" id="ARBA00023163"/>
    </source>
</evidence>
<proteinExistence type="predicted"/>
<evidence type="ECO:0000313" key="6">
    <source>
        <dbReference type="EMBL" id="MQR01032.1"/>
    </source>
</evidence>
<dbReference type="SMART" id="SM00342">
    <property type="entry name" value="HTH_ARAC"/>
    <property type="match status" value="1"/>
</dbReference>
<accession>A0A843YUX6</accession>
<name>A0A843YUX6_9BURK</name>
<dbReference type="Gene3D" id="1.10.10.60">
    <property type="entry name" value="Homeodomain-like"/>
    <property type="match status" value="1"/>
</dbReference>
<gene>
    <name evidence="6" type="ORF">GEV47_10095</name>
</gene>
<dbReference type="PROSITE" id="PS00041">
    <property type="entry name" value="HTH_ARAC_FAMILY_1"/>
    <property type="match status" value="1"/>
</dbReference>
<dbReference type="SUPFAM" id="SSF46689">
    <property type="entry name" value="Homeodomain-like"/>
    <property type="match status" value="1"/>
</dbReference>
<evidence type="ECO:0000256" key="4">
    <source>
        <dbReference type="SAM" id="MobiDB-lite"/>
    </source>
</evidence>
<dbReference type="RefSeq" id="WP_153234632.1">
    <property type="nucleotide sequence ID" value="NZ_WINI01000004.1"/>
</dbReference>
<dbReference type="GO" id="GO:0005829">
    <property type="term" value="C:cytosol"/>
    <property type="evidence" value="ECO:0007669"/>
    <property type="project" value="TreeGrafter"/>
</dbReference>
<keyword evidence="1" id="KW-0805">Transcription regulation</keyword>
<dbReference type="InterPro" id="IPR018062">
    <property type="entry name" value="HTH_AraC-typ_CS"/>
</dbReference>
<dbReference type="Pfam" id="PF12833">
    <property type="entry name" value="HTH_18"/>
    <property type="match status" value="1"/>
</dbReference>
<dbReference type="OrthoDB" id="8584243at2"/>
<comment type="caution">
    <text evidence="6">The sequence shown here is derived from an EMBL/GenBank/DDBJ whole genome shotgun (WGS) entry which is preliminary data.</text>
</comment>
<evidence type="ECO:0000313" key="7">
    <source>
        <dbReference type="Proteomes" id="UP000451565"/>
    </source>
</evidence>
<dbReference type="InterPro" id="IPR018060">
    <property type="entry name" value="HTH_AraC"/>
</dbReference>
<feature type="region of interest" description="Disordered" evidence="4">
    <location>
        <begin position="273"/>
        <end position="296"/>
    </location>
</feature>
<dbReference type="GO" id="GO:0000976">
    <property type="term" value="F:transcription cis-regulatory region binding"/>
    <property type="evidence" value="ECO:0007669"/>
    <property type="project" value="TreeGrafter"/>
</dbReference>
<keyword evidence="7" id="KW-1185">Reference proteome</keyword>
<dbReference type="PANTHER" id="PTHR47894:SF4">
    <property type="entry name" value="HTH-TYPE TRANSCRIPTIONAL REGULATOR GADX"/>
    <property type="match status" value="1"/>
</dbReference>
<dbReference type="Pfam" id="PF22200">
    <property type="entry name" value="ExsA_N"/>
    <property type="match status" value="1"/>
</dbReference>
<dbReference type="GO" id="GO:0003700">
    <property type="term" value="F:DNA-binding transcription factor activity"/>
    <property type="evidence" value="ECO:0007669"/>
    <property type="project" value="InterPro"/>
</dbReference>
<organism evidence="6 7">
    <name type="scientific">Glaciimonas soli</name>
    <dbReference type="NCBI Taxonomy" id="2590999"/>
    <lineage>
        <taxon>Bacteria</taxon>
        <taxon>Pseudomonadati</taxon>
        <taxon>Pseudomonadota</taxon>
        <taxon>Betaproteobacteria</taxon>
        <taxon>Burkholderiales</taxon>
        <taxon>Oxalobacteraceae</taxon>
        <taxon>Glaciimonas</taxon>
    </lineage>
</organism>
<dbReference type="InterPro" id="IPR054015">
    <property type="entry name" value="ExsA-like_N"/>
</dbReference>
<dbReference type="AlphaFoldDB" id="A0A843YUX6"/>
<protein>
    <submittedName>
        <fullName evidence="6">Helix-turn-helix domain-containing protein</fullName>
    </submittedName>
</protein>
<keyword evidence="3" id="KW-0804">Transcription</keyword>
<keyword evidence="2" id="KW-0238">DNA-binding</keyword>
<feature type="domain" description="HTH araC/xylS-type" evidence="5">
    <location>
        <begin position="181"/>
        <end position="278"/>
    </location>
</feature>
<reference evidence="6 7" key="1">
    <citation type="submission" date="2019-10" db="EMBL/GenBank/DDBJ databases">
        <title>Glaciimonas soli sp. nov., a psychrophilic bacterium isolated from the forest soil of a high elevation mountain in Taiwan.</title>
        <authorList>
            <person name="Wang L.-T."/>
            <person name="Shieh W.Y."/>
        </authorList>
    </citation>
    <scope>NUCLEOTIDE SEQUENCE [LARGE SCALE GENOMIC DNA]</scope>
    <source>
        <strain evidence="6 7">GS1</strain>
    </source>
</reference>
<dbReference type="EMBL" id="WINI01000004">
    <property type="protein sequence ID" value="MQR01032.1"/>
    <property type="molecule type" value="Genomic_DNA"/>
</dbReference>
<dbReference type="PROSITE" id="PS01124">
    <property type="entry name" value="HTH_ARAC_FAMILY_2"/>
    <property type="match status" value="1"/>
</dbReference>
<dbReference type="Proteomes" id="UP000451565">
    <property type="component" value="Unassembled WGS sequence"/>
</dbReference>
<evidence type="ECO:0000259" key="5">
    <source>
        <dbReference type="PROSITE" id="PS01124"/>
    </source>
</evidence>
<evidence type="ECO:0000256" key="2">
    <source>
        <dbReference type="ARBA" id="ARBA00023125"/>
    </source>
</evidence>
<dbReference type="PANTHER" id="PTHR47894">
    <property type="entry name" value="HTH-TYPE TRANSCRIPTIONAL REGULATOR GADX"/>
    <property type="match status" value="1"/>
</dbReference>
<sequence length="296" mass="32704">MTTGSTKRIICSRAGIGTSAHIVQQQELLFTHLVIDQPMLIVVLQGAKTLRSQETTYQLRAGEAIVIAGGRSFDVINHLSPQGRYEACWLSWDSALIAEHASVYDKASIQSDRKVSTITQALPLRHIAPSFMDAINAAMEAIRDQDGIPDAIAKHRLSEVLLWLSLHNARLSCTEVRTLSGKLRLLLSSAPGKSWAAPDIAQQVAMSEATLRRHLAAEDTTLSELLMDVRMSFALGLLQATDKPIAQIAFESGYESASRFAIRFRTRFGFPPTAIRGHRRRPNEQTERGTSYNNVI</sequence>
<evidence type="ECO:0000256" key="1">
    <source>
        <dbReference type="ARBA" id="ARBA00023015"/>
    </source>
</evidence>
<dbReference type="InterPro" id="IPR009057">
    <property type="entry name" value="Homeodomain-like_sf"/>
</dbReference>